<comment type="caution">
    <text evidence="3">The sequence shown here is derived from an EMBL/GenBank/DDBJ whole genome shotgun (WGS) entry which is preliminary data.</text>
</comment>
<dbReference type="InParanoid" id="K1VEC8"/>
<dbReference type="EMBL" id="AMBO01000290">
    <property type="protein sequence ID" value="EKD02360.1"/>
    <property type="molecule type" value="Genomic_DNA"/>
</dbReference>
<feature type="compositionally biased region" description="Gly residues" evidence="1">
    <location>
        <begin position="115"/>
        <end position="126"/>
    </location>
</feature>
<dbReference type="Proteomes" id="UP000006757">
    <property type="component" value="Unassembled WGS sequence"/>
</dbReference>
<feature type="signal peptide" evidence="2">
    <location>
        <begin position="1"/>
        <end position="17"/>
    </location>
</feature>
<dbReference type="AlphaFoldDB" id="K1VEC8"/>
<evidence type="ECO:0000256" key="1">
    <source>
        <dbReference type="SAM" id="MobiDB-lite"/>
    </source>
</evidence>
<evidence type="ECO:0000313" key="3">
    <source>
        <dbReference type="EMBL" id="EKD02360.1"/>
    </source>
</evidence>
<keyword evidence="4" id="KW-1185">Reference proteome</keyword>
<evidence type="ECO:0000256" key="2">
    <source>
        <dbReference type="SAM" id="SignalP"/>
    </source>
</evidence>
<evidence type="ECO:0000313" key="4">
    <source>
        <dbReference type="Proteomes" id="UP000006757"/>
    </source>
</evidence>
<name>K1VEC8_TRIAC</name>
<feature type="chain" id="PRO_5003852058" evidence="2">
    <location>
        <begin position="18"/>
        <end position="226"/>
    </location>
</feature>
<feature type="region of interest" description="Disordered" evidence="1">
    <location>
        <begin position="93"/>
        <end position="135"/>
    </location>
</feature>
<keyword evidence="2" id="KW-0732">Signal</keyword>
<reference evidence="3 4" key="1">
    <citation type="journal article" date="2012" name="Eukaryot. Cell">
        <title>Genome sequence of the Trichosporon asahii environmental strain CBS 8904.</title>
        <authorList>
            <person name="Yang R.Y."/>
            <person name="Li H.T."/>
            <person name="Zhu H."/>
            <person name="Zhou G.P."/>
            <person name="Wang M."/>
            <person name="Wang L."/>
        </authorList>
    </citation>
    <scope>NUCLEOTIDE SEQUENCE [LARGE SCALE GENOMIC DNA]</scope>
    <source>
        <strain evidence="3 4">CBS 8904</strain>
    </source>
</reference>
<accession>K1VEC8</accession>
<feature type="region of interest" description="Disordered" evidence="1">
    <location>
        <begin position="187"/>
        <end position="209"/>
    </location>
</feature>
<gene>
    <name evidence="3" type="ORF">A1Q2_03339</name>
</gene>
<proteinExistence type="predicted"/>
<protein>
    <submittedName>
        <fullName evidence="3">Uncharacterized protein</fullName>
    </submittedName>
</protein>
<feature type="compositionally biased region" description="Low complexity" evidence="1">
    <location>
        <begin position="93"/>
        <end position="107"/>
    </location>
</feature>
<dbReference type="HOGENOM" id="CLU_1225525_0_0_1"/>
<sequence length="226" mass="23551">MRAALVATAVLAASAHAQRQHTTQDELPADRNFKTDNTSLATRSRTVYTYPGAAGADEELTTVPTGRHTTTLWDFNGDPVVTTWTGTRIPTLSTPAEEEAPTTTSTKEAVDDAGAGAGGAQGGNKGIQGPPTTTYPPMTATTYGYKNQAGDWVTTEWTQSWTAPAEATAEVSQGTIQGMQEYKDAQKSFTDKAVQPGSAKQGSSSGAERVAPGAAALLAAVAFYAF</sequence>
<organism evidence="3 4">
    <name type="scientific">Trichosporon asahii var. asahii (strain CBS 8904)</name>
    <name type="common">Yeast</name>
    <dbReference type="NCBI Taxonomy" id="1220162"/>
    <lineage>
        <taxon>Eukaryota</taxon>
        <taxon>Fungi</taxon>
        <taxon>Dikarya</taxon>
        <taxon>Basidiomycota</taxon>
        <taxon>Agaricomycotina</taxon>
        <taxon>Tremellomycetes</taxon>
        <taxon>Trichosporonales</taxon>
        <taxon>Trichosporonaceae</taxon>
        <taxon>Trichosporon</taxon>
    </lineage>
</organism>